<dbReference type="InterPro" id="IPR007016">
    <property type="entry name" value="O-antigen_ligase-rel_domated"/>
</dbReference>
<dbReference type="RefSeq" id="WP_137329583.1">
    <property type="nucleotide sequence ID" value="NZ_CP040058.1"/>
</dbReference>
<feature type="transmembrane region" description="Helical" evidence="5">
    <location>
        <begin position="74"/>
        <end position="92"/>
    </location>
</feature>
<sequence length="389" mass="44975">MKDCQYYIFKYLWVLILIPKAVQLGALLILIFFILLKSKGKVTINLAFGFIFIYFMIHLFSILINTPGEETSRIFAALNTCIIWFIAILLYCMYKSMQLDFNRIIKYLAVNMYIMIALAFLMLLLKYTGSDSLKFMGRIIFGLDWINETQTIRFYGFMEYSNLVVMFYFLLFPFAYVNFKEKHTKRFTIVFVILSALPVILTNSRMGLVLVAFNTIVSILYTINSKYLAIFFVLFLLCLVIVLEIKYAIIYQLINKILNARVGSNTMRSLIYRESIQKALNDSIFYGSGIKSSFYGYPLGSHSTYIGLFYKAGILGFIFGLSGLIQVVISVLNKWRRKKYFIIVLCSIIGVFGLLIFEDLDGANWCIALFFILVGVLENDMCNTQFLKE</sequence>
<dbReference type="Proteomes" id="UP000298653">
    <property type="component" value="Chromosome"/>
</dbReference>
<dbReference type="AlphaFoldDB" id="A0A4P8IEP1"/>
<dbReference type="PANTHER" id="PTHR37422">
    <property type="entry name" value="TEICHURONIC ACID BIOSYNTHESIS PROTEIN TUAE"/>
    <property type="match status" value="1"/>
</dbReference>
<feature type="transmembrane region" description="Helical" evidence="5">
    <location>
        <begin position="308"/>
        <end position="332"/>
    </location>
</feature>
<feature type="domain" description="O-antigen ligase-related" evidence="6">
    <location>
        <begin position="191"/>
        <end position="319"/>
    </location>
</feature>
<name>A0A4P8IEP1_9FIRM</name>
<evidence type="ECO:0000259" key="6">
    <source>
        <dbReference type="Pfam" id="PF04932"/>
    </source>
</evidence>
<proteinExistence type="predicted"/>
<protein>
    <submittedName>
        <fullName evidence="7">Capsular polysaccharide repeating-unit polymerase CpsH</fullName>
    </submittedName>
</protein>
<keyword evidence="4 5" id="KW-0472">Membrane</keyword>
<evidence type="ECO:0000313" key="7">
    <source>
        <dbReference type="EMBL" id="QCP36332.1"/>
    </source>
</evidence>
<feature type="transmembrane region" description="Helical" evidence="5">
    <location>
        <begin position="104"/>
        <end position="125"/>
    </location>
</feature>
<dbReference type="Pfam" id="PF04932">
    <property type="entry name" value="Wzy_C"/>
    <property type="match status" value="1"/>
</dbReference>
<keyword evidence="8" id="KW-1185">Reference proteome</keyword>
<dbReference type="KEGG" id="arf:AR1Y2_2878"/>
<evidence type="ECO:0000313" key="8">
    <source>
        <dbReference type="Proteomes" id="UP000298653"/>
    </source>
</evidence>
<feature type="transmembrane region" description="Helical" evidence="5">
    <location>
        <begin position="339"/>
        <end position="356"/>
    </location>
</feature>
<evidence type="ECO:0000256" key="4">
    <source>
        <dbReference type="ARBA" id="ARBA00023136"/>
    </source>
</evidence>
<feature type="transmembrane region" description="Helical" evidence="5">
    <location>
        <begin position="42"/>
        <end position="62"/>
    </location>
</feature>
<dbReference type="OrthoDB" id="2450474at2"/>
<accession>A0A4P8IEP1</accession>
<dbReference type="PANTHER" id="PTHR37422:SF17">
    <property type="entry name" value="O-ANTIGEN LIGASE"/>
    <property type="match status" value="1"/>
</dbReference>
<reference evidence="7 8" key="1">
    <citation type="submission" date="2019-05" db="EMBL/GenBank/DDBJ databases">
        <title>Complete genome sequencing of Anaerostipes rhamnosivorans.</title>
        <authorList>
            <person name="Bui T.P.N."/>
            <person name="de Vos W.M."/>
        </authorList>
    </citation>
    <scope>NUCLEOTIDE SEQUENCE [LARGE SCALE GENOMIC DNA]</scope>
    <source>
        <strain evidence="7 8">1y2</strain>
    </source>
</reference>
<keyword evidence="3 5" id="KW-1133">Transmembrane helix</keyword>
<feature type="transmembrane region" description="Helical" evidence="5">
    <location>
        <begin position="230"/>
        <end position="254"/>
    </location>
</feature>
<feature type="transmembrane region" description="Helical" evidence="5">
    <location>
        <begin position="12"/>
        <end position="35"/>
    </location>
</feature>
<dbReference type="GO" id="GO:0016020">
    <property type="term" value="C:membrane"/>
    <property type="evidence" value="ECO:0007669"/>
    <property type="project" value="UniProtKB-SubCell"/>
</dbReference>
<evidence type="ECO:0000256" key="2">
    <source>
        <dbReference type="ARBA" id="ARBA00022692"/>
    </source>
</evidence>
<gene>
    <name evidence="7" type="ORF">AR1Y2_2878</name>
</gene>
<dbReference type="EMBL" id="CP040058">
    <property type="protein sequence ID" value="QCP36332.1"/>
    <property type="molecule type" value="Genomic_DNA"/>
</dbReference>
<evidence type="ECO:0000256" key="3">
    <source>
        <dbReference type="ARBA" id="ARBA00022989"/>
    </source>
</evidence>
<dbReference type="InterPro" id="IPR051533">
    <property type="entry name" value="WaaL-like"/>
</dbReference>
<evidence type="ECO:0000256" key="5">
    <source>
        <dbReference type="SAM" id="Phobius"/>
    </source>
</evidence>
<evidence type="ECO:0000256" key="1">
    <source>
        <dbReference type="ARBA" id="ARBA00004141"/>
    </source>
</evidence>
<comment type="subcellular location">
    <subcellularLocation>
        <location evidence="1">Membrane</location>
        <topology evidence="1">Multi-pass membrane protein</topology>
    </subcellularLocation>
</comment>
<feature type="transmembrane region" description="Helical" evidence="5">
    <location>
        <begin position="160"/>
        <end position="179"/>
    </location>
</feature>
<organism evidence="7 8">
    <name type="scientific">Anaerostipes rhamnosivorans</name>
    <dbReference type="NCBI Taxonomy" id="1229621"/>
    <lineage>
        <taxon>Bacteria</taxon>
        <taxon>Bacillati</taxon>
        <taxon>Bacillota</taxon>
        <taxon>Clostridia</taxon>
        <taxon>Lachnospirales</taxon>
        <taxon>Lachnospiraceae</taxon>
        <taxon>Anaerostipes</taxon>
    </lineage>
</organism>
<keyword evidence="2 5" id="KW-0812">Transmembrane</keyword>